<sequence>KLRPCPSFCKAAMASGISHIFVQIFMVQQRRFAVIAQNGDIRAVNRTAHVLAAGQRDPQMGPQSMIFEIIKEYVHGGLDRTGCIRGRSVAVNPALGVDDV</sequence>
<dbReference type="EMBL" id="JF906949">
    <property type="protein sequence ID" value="AEK11884.1"/>
    <property type="molecule type" value="Genomic_DNA"/>
</dbReference>
<name>G1CSG6_9BACT</name>
<evidence type="ECO:0000313" key="1">
    <source>
        <dbReference type="EMBL" id="AEK11884.1"/>
    </source>
</evidence>
<proteinExistence type="predicted"/>
<protein>
    <submittedName>
        <fullName evidence="1">Dissimilatory sulfite reductase beta subunit</fullName>
    </submittedName>
</protein>
<organism evidence="1">
    <name type="scientific">uncultured sulfate-reducing bacterium</name>
    <dbReference type="NCBI Taxonomy" id="153939"/>
    <lineage>
        <taxon>Bacteria</taxon>
        <taxon>environmental samples</taxon>
    </lineage>
</organism>
<feature type="non-terminal residue" evidence="1">
    <location>
        <position position="1"/>
    </location>
</feature>
<dbReference type="AlphaFoldDB" id="G1CSG6"/>
<gene>
    <name evidence="1" type="primary">dsrB</name>
</gene>
<accession>G1CSG6</accession>
<feature type="non-terminal residue" evidence="1">
    <location>
        <position position="100"/>
    </location>
</feature>
<reference evidence="1" key="1">
    <citation type="submission" date="2011-05" db="EMBL/GenBank/DDBJ databases">
        <title>Diversity of dsrB gene in oxygen minimum zone sediments of Arabian Sea.</title>
        <authorList>
            <person name="Divya B."/>
            <person name="Feby A."/>
            <person name="Nair S."/>
        </authorList>
    </citation>
    <scope>NUCLEOTIDE SEQUENCE</scope>
</reference>